<keyword evidence="2" id="KW-1185">Reference proteome</keyword>
<comment type="caution">
    <text evidence="1">The sequence shown here is derived from an EMBL/GenBank/DDBJ whole genome shotgun (WGS) entry which is preliminary data.</text>
</comment>
<name>A0A9N9JS98_9GLOM</name>
<dbReference type="EMBL" id="CAJVPY010027689">
    <property type="protein sequence ID" value="CAG8791536.1"/>
    <property type="molecule type" value="Genomic_DNA"/>
</dbReference>
<feature type="non-terminal residue" evidence="1">
    <location>
        <position position="1"/>
    </location>
</feature>
<protein>
    <submittedName>
        <fullName evidence="1">18886_t:CDS:1</fullName>
    </submittedName>
</protein>
<reference evidence="1" key="1">
    <citation type="submission" date="2021-06" db="EMBL/GenBank/DDBJ databases">
        <authorList>
            <person name="Kallberg Y."/>
            <person name="Tangrot J."/>
            <person name="Rosling A."/>
        </authorList>
    </citation>
    <scope>NUCLEOTIDE SEQUENCE</scope>
    <source>
        <strain evidence="1">MA453B</strain>
    </source>
</reference>
<dbReference type="Proteomes" id="UP000789405">
    <property type="component" value="Unassembled WGS sequence"/>
</dbReference>
<proteinExistence type="predicted"/>
<gene>
    <name evidence="1" type="ORF">DERYTH_LOCUS21532</name>
</gene>
<evidence type="ECO:0000313" key="1">
    <source>
        <dbReference type="EMBL" id="CAG8791536.1"/>
    </source>
</evidence>
<feature type="non-terminal residue" evidence="1">
    <location>
        <position position="64"/>
    </location>
</feature>
<dbReference type="AlphaFoldDB" id="A0A9N9JS98"/>
<organism evidence="1 2">
    <name type="scientific">Dentiscutata erythropus</name>
    <dbReference type="NCBI Taxonomy" id="1348616"/>
    <lineage>
        <taxon>Eukaryota</taxon>
        <taxon>Fungi</taxon>
        <taxon>Fungi incertae sedis</taxon>
        <taxon>Mucoromycota</taxon>
        <taxon>Glomeromycotina</taxon>
        <taxon>Glomeromycetes</taxon>
        <taxon>Diversisporales</taxon>
        <taxon>Gigasporaceae</taxon>
        <taxon>Dentiscutata</taxon>
    </lineage>
</organism>
<accession>A0A9N9JS98</accession>
<evidence type="ECO:0000313" key="2">
    <source>
        <dbReference type="Proteomes" id="UP000789405"/>
    </source>
</evidence>
<sequence length="64" mass="7452">CIVDNKHQLKYEYTIPDMKDNKCLKLYGNCQDPIRNFNKNFTISDNKLVSVPIFNNEKGAESKI</sequence>
<dbReference type="OrthoDB" id="2430085at2759"/>